<dbReference type="Proteomes" id="UP000886523">
    <property type="component" value="Unassembled WGS sequence"/>
</dbReference>
<keyword evidence="3" id="KW-1185">Reference proteome</keyword>
<reference evidence="2" key="1">
    <citation type="journal article" date="2020" name="Nat. Commun.">
        <title>Large-scale genome sequencing of mycorrhizal fungi provides insights into the early evolution of symbiotic traits.</title>
        <authorList>
            <person name="Miyauchi S."/>
            <person name="Kiss E."/>
            <person name="Kuo A."/>
            <person name="Drula E."/>
            <person name="Kohler A."/>
            <person name="Sanchez-Garcia M."/>
            <person name="Morin E."/>
            <person name="Andreopoulos B."/>
            <person name="Barry K.W."/>
            <person name="Bonito G."/>
            <person name="Buee M."/>
            <person name="Carver A."/>
            <person name="Chen C."/>
            <person name="Cichocki N."/>
            <person name="Clum A."/>
            <person name="Culley D."/>
            <person name="Crous P.W."/>
            <person name="Fauchery L."/>
            <person name="Girlanda M."/>
            <person name="Hayes R.D."/>
            <person name="Keri Z."/>
            <person name="LaButti K."/>
            <person name="Lipzen A."/>
            <person name="Lombard V."/>
            <person name="Magnuson J."/>
            <person name="Maillard F."/>
            <person name="Murat C."/>
            <person name="Nolan M."/>
            <person name="Ohm R.A."/>
            <person name="Pangilinan J."/>
            <person name="Pereira M.F."/>
            <person name="Perotto S."/>
            <person name="Peter M."/>
            <person name="Pfister S."/>
            <person name="Riley R."/>
            <person name="Sitrit Y."/>
            <person name="Stielow J.B."/>
            <person name="Szollosi G."/>
            <person name="Zifcakova L."/>
            <person name="Stursova M."/>
            <person name="Spatafora J.W."/>
            <person name="Tedersoo L."/>
            <person name="Vaario L.M."/>
            <person name="Yamada A."/>
            <person name="Yan M."/>
            <person name="Wang P."/>
            <person name="Xu J."/>
            <person name="Bruns T."/>
            <person name="Baldrian P."/>
            <person name="Vilgalys R."/>
            <person name="Dunand C."/>
            <person name="Henrissat B."/>
            <person name="Grigoriev I.V."/>
            <person name="Hibbett D."/>
            <person name="Nagy L.G."/>
            <person name="Martin F.M."/>
        </authorList>
    </citation>
    <scope>NUCLEOTIDE SEQUENCE</scope>
    <source>
        <strain evidence="2">UP504</strain>
    </source>
</reference>
<evidence type="ECO:0000313" key="3">
    <source>
        <dbReference type="Proteomes" id="UP000886523"/>
    </source>
</evidence>
<evidence type="ECO:0000256" key="1">
    <source>
        <dbReference type="SAM" id="MobiDB-lite"/>
    </source>
</evidence>
<organism evidence="2 3">
    <name type="scientific">Hydnum rufescens UP504</name>
    <dbReference type="NCBI Taxonomy" id="1448309"/>
    <lineage>
        <taxon>Eukaryota</taxon>
        <taxon>Fungi</taxon>
        <taxon>Dikarya</taxon>
        <taxon>Basidiomycota</taxon>
        <taxon>Agaricomycotina</taxon>
        <taxon>Agaricomycetes</taxon>
        <taxon>Cantharellales</taxon>
        <taxon>Hydnaceae</taxon>
        <taxon>Hydnum</taxon>
    </lineage>
</organism>
<sequence length="110" mass="12426">MLWNGTVYGRDRWPSILPRGKAFVDLDKIGQIRIKLRKTLEYLNKTPETVIVYVSGKYWSTSRDPMGMARDLGFGILQENGRDLEVKDPVRGSGLGHCNGGQVEKAMEQD</sequence>
<feature type="region of interest" description="Disordered" evidence="1">
    <location>
        <begin position="88"/>
        <end position="110"/>
    </location>
</feature>
<proteinExistence type="predicted"/>
<evidence type="ECO:0000313" key="2">
    <source>
        <dbReference type="EMBL" id="KAF9510495.1"/>
    </source>
</evidence>
<comment type="caution">
    <text evidence="2">The sequence shown here is derived from an EMBL/GenBank/DDBJ whole genome shotgun (WGS) entry which is preliminary data.</text>
</comment>
<name>A0A9P6AS81_9AGAM</name>
<accession>A0A9P6AS81</accession>
<dbReference type="EMBL" id="MU129015">
    <property type="protein sequence ID" value="KAF9510495.1"/>
    <property type="molecule type" value="Genomic_DNA"/>
</dbReference>
<protein>
    <submittedName>
        <fullName evidence="2">Uncharacterized protein</fullName>
    </submittedName>
</protein>
<dbReference type="AlphaFoldDB" id="A0A9P6AS81"/>
<gene>
    <name evidence="2" type="ORF">BS47DRAFT_1347896</name>
</gene>